<proteinExistence type="inferred from homology"/>
<dbReference type="STRING" id="430453.SAMN04487962_1345"/>
<dbReference type="RefSeq" id="WP_091854831.1">
    <property type="nucleotide sequence ID" value="NZ_FOHZ01000034.1"/>
</dbReference>
<dbReference type="PRINTS" id="PR00080">
    <property type="entry name" value="SDRFAMILY"/>
</dbReference>
<dbReference type="InterPro" id="IPR002347">
    <property type="entry name" value="SDR_fam"/>
</dbReference>
<dbReference type="AlphaFoldDB" id="A0A1I0HRU7"/>
<dbReference type="SUPFAM" id="SSF51735">
    <property type="entry name" value="NAD(P)-binding Rossmann-fold domains"/>
    <property type="match status" value="1"/>
</dbReference>
<organism evidence="3 4">
    <name type="scientific">Marinobacter segnicrescens</name>
    <dbReference type="NCBI Taxonomy" id="430453"/>
    <lineage>
        <taxon>Bacteria</taxon>
        <taxon>Pseudomonadati</taxon>
        <taxon>Pseudomonadota</taxon>
        <taxon>Gammaproteobacteria</taxon>
        <taxon>Pseudomonadales</taxon>
        <taxon>Marinobacteraceae</taxon>
        <taxon>Marinobacter</taxon>
    </lineage>
</organism>
<evidence type="ECO:0000256" key="2">
    <source>
        <dbReference type="RuleBase" id="RU000363"/>
    </source>
</evidence>
<dbReference type="Gene3D" id="3.40.50.720">
    <property type="entry name" value="NAD(P)-binding Rossmann-like Domain"/>
    <property type="match status" value="1"/>
</dbReference>
<dbReference type="EMBL" id="FOHZ01000034">
    <property type="protein sequence ID" value="SET86895.1"/>
    <property type="molecule type" value="Genomic_DNA"/>
</dbReference>
<dbReference type="PRINTS" id="PR00081">
    <property type="entry name" value="GDHRDH"/>
</dbReference>
<evidence type="ECO:0000313" key="4">
    <source>
        <dbReference type="Proteomes" id="UP000198762"/>
    </source>
</evidence>
<evidence type="ECO:0000313" key="3">
    <source>
        <dbReference type="EMBL" id="SET86895.1"/>
    </source>
</evidence>
<protein>
    <submittedName>
        <fullName evidence="3">Short-chain dehydrogenase</fullName>
    </submittedName>
</protein>
<dbReference type="Proteomes" id="UP000198762">
    <property type="component" value="Unassembled WGS sequence"/>
</dbReference>
<evidence type="ECO:0000256" key="1">
    <source>
        <dbReference type="ARBA" id="ARBA00006484"/>
    </source>
</evidence>
<name>A0A1I0HRU7_9GAMM</name>
<dbReference type="OrthoDB" id="154414at2"/>
<keyword evidence="4" id="KW-1185">Reference proteome</keyword>
<sequence>MELNGKVVVVTGGASGIGAAMARRFAAEGARGVVVADRDIEAASQVAKEIAGLAVQVDVSVAADIERVVDVATAQYGPVDLFCSNAGIAIPGGIELPDEVWNQTWDVNLMAHVHAARTLVPRMLERGSGYLLNTASAAGLLSQFDAPYAVTKHAAVSFAEWLAITYGARGIGVSCLCPGAVDTPMFRSASEVRQELMSGGHELTADDVAQTVVDGLRDERFLILPHEEVLTYYQSKAEDIDRWLRGMQKLHARAD</sequence>
<reference evidence="4" key="1">
    <citation type="submission" date="2016-10" db="EMBL/GenBank/DDBJ databases">
        <authorList>
            <person name="Varghese N."/>
            <person name="Submissions S."/>
        </authorList>
    </citation>
    <scope>NUCLEOTIDE SEQUENCE [LARGE SCALE GENOMIC DNA]</scope>
    <source>
        <strain evidence="4">CGMCC 1.6489</strain>
    </source>
</reference>
<accession>A0A1I0HRU7</accession>
<dbReference type="FunFam" id="3.40.50.720:FF:000084">
    <property type="entry name" value="Short-chain dehydrogenase reductase"/>
    <property type="match status" value="1"/>
</dbReference>
<dbReference type="InterPro" id="IPR020904">
    <property type="entry name" value="Sc_DH/Rdtase_CS"/>
</dbReference>
<dbReference type="PANTHER" id="PTHR42760">
    <property type="entry name" value="SHORT-CHAIN DEHYDROGENASES/REDUCTASES FAMILY MEMBER"/>
    <property type="match status" value="1"/>
</dbReference>
<gene>
    <name evidence="3" type="ORF">SAMN04487962_1345</name>
</gene>
<comment type="similarity">
    <text evidence="1 2">Belongs to the short-chain dehydrogenases/reductases (SDR) family.</text>
</comment>
<dbReference type="PROSITE" id="PS00061">
    <property type="entry name" value="ADH_SHORT"/>
    <property type="match status" value="1"/>
</dbReference>
<dbReference type="InterPro" id="IPR036291">
    <property type="entry name" value="NAD(P)-bd_dom_sf"/>
</dbReference>
<dbReference type="Pfam" id="PF00106">
    <property type="entry name" value="adh_short"/>
    <property type="match status" value="1"/>
</dbReference>
<dbReference type="CDD" id="cd05233">
    <property type="entry name" value="SDR_c"/>
    <property type="match status" value="1"/>
</dbReference>
<dbReference type="GO" id="GO:0016616">
    <property type="term" value="F:oxidoreductase activity, acting on the CH-OH group of donors, NAD or NADP as acceptor"/>
    <property type="evidence" value="ECO:0007669"/>
    <property type="project" value="TreeGrafter"/>
</dbReference>